<sequence>MTGLTLPDRWWRPDDDAALRAELNREIGRGHPLRRRIDRVEARFEASDDLVVRLDDGGYALVHPTWSGHRERAPFPLCRLLGDAGAASAAIAGWEA</sequence>
<protein>
    <submittedName>
        <fullName evidence="1">Uncharacterized protein</fullName>
    </submittedName>
</protein>
<evidence type="ECO:0000313" key="1">
    <source>
        <dbReference type="EMBL" id="NKY24263.1"/>
    </source>
</evidence>
<dbReference type="Proteomes" id="UP000581206">
    <property type="component" value="Unassembled WGS sequence"/>
</dbReference>
<evidence type="ECO:0000313" key="2">
    <source>
        <dbReference type="Proteomes" id="UP000581206"/>
    </source>
</evidence>
<name>A0A7X6R0I2_9CELL</name>
<reference evidence="1 2" key="1">
    <citation type="submission" date="2020-04" db="EMBL/GenBank/DDBJ databases">
        <title>MicrobeNet Type strains.</title>
        <authorList>
            <person name="Nicholson A.C."/>
        </authorList>
    </citation>
    <scope>NUCLEOTIDE SEQUENCE [LARGE SCALE GENOMIC DNA]</scope>
    <source>
        <strain evidence="1 2">ATCC BAA-788</strain>
    </source>
</reference>
<keyword evidence="2" id="KW-1185">Reference proteome</keyword>
<accession>A0A7X6R0I2</accession>
<comment type="caution">
    <text evidence="1">The sequence shown here is derived from an EMBL/GenBank/DDBJ whole genome shotgun (WGS) entry which is preliminary data.</text>
</comment>
<dbReference type="EMBL" id="JAAXOX010000013">
    <property type="protein sequence ID" value="NKY24263.1"/>
    <property type="molecule type" value="Genomic_DNA"/>
</dbReference>
<dbReference type="RefSeq" id="WP_168631391.1">
    <property type="nucleotide sequence ID" value="NZ_BONL01000024.1"/>
</dbReference>
<organism evidence="1 2">
    <name type="scientific">Cellulomonas denverensis</name>
    <dbReference type="NCBI Taxonomy" id="264297"/>
    <lineage>
        <taxon>Bacteria</taxon>
        <taxon>Bacillati</taxon>
        <taxon>Actinomycetota</taxon>
        <taxon>Actinomycetes</taxon>
        <taxon>Micrococcales</taxon>
        <taxon>Cellulomonadaceae</taxon>
        <taxon>Cellulomonas</taxon>
    </lineage>
</organism>
<proteinExistence type="predicted"/>
<gene>
    <name evidence="1" type="ORF">HGA03_16460</name>
</gene>
<dbReference type="AlphaFoldDB" id="A0A7X6R0I2"/>